<name>A0A075MRV1_9ARCH</name>
<dbReference type="PANTHER" id="PTHR42852">
    <property type="entry name" value="THIOL:DISULFIDE INTERCHANGE PROTEIN DSBE"/>
    <property type="match status" value="1"/>
</dbReference>
<dbReference type="InterPro" id="IPR050553">
    <property type="entry name" value="Thioredoxin_ResA/DsbE_sf"/>
</dbReference>
<dbReference type="InterPro" id="IPR036249">
    <property type="entry name" value="Thioredoxin-like_sf"/>
</dbReference>
<dbReference type="SUPFAM" id="SSF52833">
    <property type="entry name" value="Thioredoxin-like"/>
    <property type="match status" value="1"/>
</dbReference>
<dbReference type="OrthoDB" id="6830at2157"/>
<dbReference type="EMBL" id="CP007174">
    <property type="protein sequence ID" value="AIF83898.1"/>
    <property type="molecule type" value="Genomic_DNA"/>
</dbReference>
<dbReference type="Gene3D" id="3.40.30.10">
    <property type="entry name" value="Glutaredoxin"/>
    <property type="match status" value="1"/>
</dbReference>
<proteinExistence type="predicted"/>
<evidence type="ECO:0000313" key="2">
    <source>
        <dbReference type="EMBL" id="AIF83898.1"/>
    </source>
</evidence>
<feature type="domain" description="Thioredoxin" evidence="1">
    <location>
        <begin position="3"/>
        <end position="158"/>
    </location>
</feature>
<dbReference type="PROSITE" id="PS51352">
    <property type="entry name" value="THIOREDOXIN_2"/>
    <property type="match status" value="1"/>
</dbReference>
<dbReference type="HOGENOM" id="CLU_108778_0_0_2"/>
<dbReference type="eggNOG" id="arCOG08717">
    <property type="taxonomic scope" value="Archaea"/>
</dbReference>
<dbReference type="KEGG" id="nev:NTE_01838"/>
<protein>
    <submittedName>
        <fullName evidence="2">AhpC/TSA family protein</fullName>
    </submittedName>
</protein>
<dbReference type="AlphaFoldDB" id="A0A075MRV1"/>
<dbReference type="RefSeq" id="WP_148700586.1">
    <property type="nucleotide sequence ID" value="NZ_CP007174.1"/>
</dbReference>
<sequence>MAVKVGTKAPNLHVSTWVQGKPTNLDQEKGNVVVVEVFQVNCPGCFMYGIPEAIELYNKYRDSGLTVLGMATAFEDYDKNTLENLQKLLTTGEVIGETQKALSMYGQLKGGKLPYKIPFPVGMDVLKKENGQITESKIMDVIEANVPDFRSYSEKDKQVMIERVKMYLQGKEYSAKTFEEYAMRGTPTSLVIDKKGNLRHNLFGATGYLGTIVEELLNE</sequence>
<dbReference type="InterPro" id="IPR013766">
    <property type="entry name" value="Thioredoxin_domain"/>
</dbReference>
<organism evidence="2 3">
    <name type="scientific">Candidatus Nitrososphaera evergladensis SR1</name>
    <dbReference type="NCBI Taxonomy" id="1459636"/>
    <lineage>
        <taxon>Archaea</taxon>
        <taxon>Nitrososphaerota</taxon>
        <taxon>Nitrososphaeria</taxon>
        <taxon>Nitrososphaerales</taxon>
        <taxon>Nitrososphaeraceae</taxon>
        <taxon>Nitrososphaera</taxon>
    </lineage>
</organism>
<dbReference type="Proteomes" id="UP000028194">
    <property type="component" value="Chromosome"/>
</dbReference>
<reference evidence="2 3" key="1">
    <citation type="journal article" date="2014" name="PLoS ONE">
        <title>Genome Sequence of Candidatus Nitrososphaera evergladensis from Group I.1b Enriched from Everglades Soil Reveals Novel Genomic Features of the Ammonia-Oxidizing Archaea.</title>
        <authorList>
            <person name="Zhalnina K.V."/>
            <person name="Dias R."/>
            <person name="Leonard M.T."/>
            <person name="Dorr de Quadros P."/>
            <person name="Camargo F.A."/>
            <person name="Drew J.C."/>
            <person name="Farmerie W.G."/>
            <person name="Daroub S.H."/>
            <person name="Triplett E.W."/>
        </authorList>
    </citation>
    <scope>NUCLEOTIDE SEQUENCE [LARGE SCALE GENOMIC DNA]</scope>
    <source>
        <strain evidence="2 3">SR1</strain>
    </source>
</reference>
<keyword evidence="3" id="KW-1185">Reference proteome</keyword>
<dbReference type="STRING" id="1459636.NTE_01838"/>
<evidence type="ECO:0000259" key="1">
    <source>
        <dbReference type="PROSITE" id="PS51352"/>
    </source>
</evidence>
<evidence type="ECO:0000313" key="3">
    <source>
        <dbReference type="Proteomes" id="UP000028194"/>
    </source>
</evidence>
<dbReference type="PANTHER" id="PTHR42852:SF13">
    <property type="entry name" value="PROTEIN DIPZ"/>
    <property type="match status" value="1"/>
</dbReference>
<gene>
    <name evidence="2" type="ORF">NTE_01838</name>
</gene>
<accession>A0A075MRV1</accession>
<dbReference type="GeneID" id="41597602"/>